<dbReference type="KEGG" id="lrs:PX52LOC_03238"/>
<dbReference type="OrthoDB" id="6197054at2"/>
<sequence>MGCRAVLCYQRLDRCPDWQAGRTRPSGIDPFAMFIADWIAAGNRNSRDLHQALRAKGFTGGYDAARRYLNRRVGSTGRPGRRDPAAVVTPAERTSLSARALSLRVANPKPDGHSARVRVRVRVANAAVHAALALAEELMAMIRRTSETTLAEWIAKANPLGDRDLSNLADSLASDAAAVQAALTEPWSNGQVEGQVGRLKCIKLTAGPG</sequence>
<accession>A0A5C1ADP3</accession>
<evidence type="ECO:0000313" key="3">
    <source>
        <dbReference type="Proteomes" id="UP000324974"/>
    </source>
</evidence>
<proteinExistence type="predicted"/>
<gene>
    <name evidence="2" type="ORF">PX52LOC_03238</name>
</gene>
<dbReference type="Proteomes" id="UP000324974">
    <property type="component" value="Chromosome"/>
</dbReference>
<dbReference type="InterPro" id="IPR002560">
    <property type="entry name" value="Transposase_DDE"/>
</dbReference>
<evidence type="ECO:0000259" key="1">
    <source>
        <dbReference type="Pfam" id="PF01610"/>
    </source>
</evidence>
<protein>
    <recommendedName>
        <fullName evidence="1">Transposase IS204/IS1001/IS1096/IS1165 DDE domain-containing protein</fullName>
    </recommendedName>
</protein>
<organism evidence="2 3">
    <name type="scientific">Limnoglobus roseus</name>
    <dbReference type="NCBI Taxonomy" id="2598579"/>
    <lineage>
        <taxon>Bacteria</taxon>
        <taxon>Pseudomonadati</taxon>
        <taxon>Planctomycetota</taxon>
        <taxon>Planctomycetia</taxon>
        <taxon>Gemmatales</taxon>
        <taxon>Gemmataceae</taxon>
        <taxon>Limnoglobus</taxon>
    </lineage>
</organism>
<dbReference type="AlphaFoldDB" id="A0A5C1ADP3"/>
<name>A0A5C1ADP3_9BACT</name>
<feature type="domain" description="Transposase IS204/IS1001/IS1096/IS1165 DDE" evidence="1">
    <location>
        <begin position="121"/>
        <end position="206"/>
    </location>
</feature>
<dbReference type="EMBL" id="CP042425">
    <property type="protein sequence ID" value="QEL16297.1"/>
    <property type="molecule type" value="Genomic_DNA"/>
</dbReference>
<keyword evidence="3" id="KW-1185">Reference proteome</keyword>
<reference evidence="3" key="1">
    <citation type="submission" date="2019-08" db="EMBL/GenBank/DDBJ databases">
        <title>Limnoglobus roseus gen. nov., sp. nov., a novel freshwater planctomycete with a giant genome from the family Gemmataceae.</title>
        <authorList>
            <person name="Kulichevskaya I.S."/>
            <person name="Naumoff D.G."/>
            <person name="Miroshnikov K."/>
            <person name="Ivanova A."/>
            <person name="Philippov D.A."/>
            <person name="Hakobyan A."/>
            <person name="Rijpstra I.C."/>
            <person name="Sinninghe Damste J.S."/>
            <person name="Liesack W."/>
            <person name="Dedysh S.N."/>
        </authorList>
    </citation>
    <scope>NUCLEOTIDE SEQUENCE [LARGE SCALE GENOMIC DNA]</scope>
    <source>
        <strain evidence="3">PX52</strain>
    </source>
</reference>
<evidence type="ECO:0000313" key="2">
    <source>
        <dbReference type="EMBL" id="QEL16297.1"/>
    </source>
</evidence>
<dbReference type="RefSeq" id="WP_149111046.1">
    <property type="nucleotide sequence ID" value="NZ_CP042425.1"/>
</dbReference>
<dbReference type="Pfam" id="PF01610">
    <property type="entry name" value="DDE_Tnp_ISL3"/>
    <property type="match status" value="1"/>
</dbReference>